<dbReference type="GO" id="GO:0003677">
    <property type="term" value="F:DNA binding"/>
    <property type="evidence" value="ECO:0007669"/>
    <property type="project" value="UniProtKB-UniRule"/>
</dbReference>
<dbReference type="InterPro" id="IPR001647">
    <property type="entry name" value="HTH_TetR"/>
</dbReference>
<dbReference type="EMBL" id="FNSV01000005">
    <property type="protein sequence ID" value="SED18365.1"/>
    <property type="molecule type" value="Genomic_DNA"/>
</dbReference>
<dbReference type="Gene3D" id="1.10.10.60">
    <property type="entry name" value="Homeodomain-like"/>
    <property type="match status" value="1"/>
</dbReference>
<keyword evidence="2 4" id="KW-0238">DNA-binding</keyword>
<keyword evidence="1" id="KW-0805">Transcription regulation</keyword>
<dbReference type="InterPro" id="IPR009057">
    <property type="entry name" value="Homeodomain-like_sf"/>
</dbReference>
<dbReference type="SUPFAM" id="SSF46689">
    <property type="entry name" value="Homeodomain-like"/>
    <property type="match status" value="1"/>
</dbReference>
<dbReference type="Pfam" id="PF00440">
    <property type="entry name" value="TetR_N"/>
    <property type="match status" value="1"/>
</dbReference>
<evidence type="ECO:0000259" key="5">
    <source>
        <dbReference type="PROSITE" id="PS50977"/>
    </source>
</evidence>
<organism evidence="6 7">
    <name type="scientific">Rhodococcus koreensis</name>
    <dbReference type="NCBI Taxonomy" id="99653"/>
    <lineage>
        <taxon>Bacteria</taxon>
        <taxon>Bacillati</taxon>
        <taxon>Actinomycetota</taxon>
        <taxon>Actinomycetes</taxon>
        <taxon>Mycobacteriales</taxon>
        <taxon>Nocardiaceae</taxon>
        <taxon>Rhodococcus</taxon>
    </lineage>
</organism>
<evidence type="ECO:0000313" key="6">
    <source>
        <dbReference type="EMBL" id="SED18365.1"/>
    </source>
</evidence>
<dbReference type="PANTHER" id="PTHR47506">
    <property type="entry name" value="TRANSCRIPTIONAL REGULATORY PROTEIN"/>
    <property type="match status" value="1"/>
</dbReference>
<gene>
    <name evidence="6" type="ORF">SAMN04490239_7173</name>
</gene>
<evidence type="ECO:0000256" key="3">
    <source>
        <dbReference type="ARBA" id="ARBA00023163"/>
    </source>
</evidence>
<protein>
    <submittedName>
        <fullName evidence="6">DNA-binding transcriptional regulator, AcrR family</fullName>
    </submittedName>
</protein>
<accession>A0A1H4YL76</accession>
<dbReference type="Proteomes" id="UP000183561">
    <property type="component" value="Unassembled WGS sequence"/>
</dbReference>
<feature type="domain" description="HTH tetR-type" evidence="5">
    <location>
        <begin position="16"/>
        <end position="76"/>
    </location>
</feature>
<dbReference type="SUPFAM" id="SSF48498">
    <property type="entry name" value="Tetracyclin repressor-like, C-terminal domain"/>
    <property type="match status" value="1"/>
</dbReference>
<keyword evidence="3" id="KW-0804">Transcription</keyword>
<reference evidence="7" key="1">
    <citation type="submission" date="2016-10" db="EMBL/GenBank/DDBJ databases">
        <authorList>
            <person name="Varghese N."/>
            <person name="Submissions S."/>
        </authorList>
    </citation>
    <scope>NUCLEOTIDE SEQUENCE [LARGE SCALE GENOMIC DNA]</scope>
    <source>
        <strain evidence="7">DSM 44498</strain>
    </source>
</reference>
<dbReference type="InterPro" id="IPR036271">
    <property type="entry name" value="Tet_transcr_reg_TetR-rel_C_sf"/>
</dbReference>
<dbReference type="PANTHER" id="PTHR47506:SF1">
    <property type="entry name" value="HTH-TYPE TRANSCRIPTIONAL REGULATOR YJDC"/>
    <property type="match status" value="1"/>
</dbReference>
<proteinExistence type="predicted"/>
<dbReference type="PROSITE" id="PS50977">
    <property type="entry name" value="HTH_TETR_2"/>
    <property type="match status" value="1"/>
</dbReference>
<keyword evidence="7" id="KW-1185">Reference proteome</keyword>
<name>A0A1H4YL76_9NOCA</name>
<dbReference type="Gene3D" id="1.10.357.10">
    <property type="entry name" value="Tetracycline Repressor, domain 2"/>
    <property type="match status" value="1"/>
</dbReference>
<feature type="DNA-binding region" description="H-T-H motif" evidence="4">
    <location>
        <begin position="39"/>
        <end position="58"/>
    </location>
</feature>
<evidence type="ECO:0000256" key="2">
    <source>
        <dbReference type="ARBA" id="ARBA00023125"/>
    </source>
</evidence>
<evidence type="ECO:0000256" key="4">
    <source>
        <dbReference type="PROSITE-ProRule" id="PRU00335"/>
    </source>
</evidence>
<dbReference type="AlphaFoldDB" id="A0A1H4YL76"/>
<evidence type="ECO:0000256" key="1">
    <source>
        <dbReference type="ARBA" id="ARBA00023015"/>
    </source>
</evidence>
<evidence type="ECO:0000313" key="7">
    <source>
        <dbReference type="Proteomes" id="UP000183561"/>
    </source>
</evidence>
<sequence length="200" mass="22176">MCGNDRVCALMGAPRGYDEDRALEGALRLFWLRGYEGSSLAGLLCATGLNRASFYRVFDSKEDLFARAVARYQQKYLSFRDDALAEPTPRRIVEKLLYGLAELHTDLNTPPGCLETNSALSCVESNDVRLELIRSRDQTRASLEARFAATMRREPLPRGMTPAKAALFVSTVVQGMAVQAKHGTSRGELRDLVDSIVASW</sequence>